<evidence type="ECO:0000313" key="9">
    <source>
        <dbReference type="Proteomes" id="UP001597478"/>
    </source>
</evidence>
<evidence type="ECO:0000256" key="3">
    <source>
        <dbReference type="ARBA" id="ARBA00022475"/>
    </source>
</evidence>
<dbReference type="PANTHER" id="PTHR34584:SF1">
    <property type="entry name" value="NA(+)_H(+) ANTIPORTER SUBUNIT E1"/>
    <property type="match status" value="1"/>
</dbReference>
<comment type="caution">
    <text evidence="8">The sequence shown here is derived from an EMBL/GenBank/DDBJ whole genome shotgun (WGS) entry which is preliminary data.</text>
</comment>
<evidence type="ECO:0000256" key="6">
    <source>
        <dbReference type="ARBA" id="ARBA00023136"/>
    </source>
</evidence>
<evidence type="ECO:0000256" key="7">
    <source>
        <dbReference type="SAM" id="Phobius"/>
    </source>
</evidence>
<keyword evidence="9" id="KW-1185">Reference proteome</keyword>
<evidence type="ECO:0000256" key="1">
    <source>
        <dbReference type="ARBA" id="ARBA00004651"/>
    </source>
</evidence>
<keyword evidence="6 7" id="KW-0472">Membrane</keyword>
<dbReference type="Proteomes" id="UP001597478">
    <property type="component" value="Unassembled WGS sequence"/>
</dbReference>
<organism evidence="8 9">
    <name type="scientific">Prauserella oleivorans</name>
    <dbReference type="NCBI Taxonomy" id="1478153"/>
    <lineage>
        <taxon>Bacteria</taxon>
        <taxon>Bacillati</taxon>
        <taxon>Actinomycetota</taxon>
        <taxon>Actinomycetes</taxon>
        <taxon>Pseudonocardiales</taxon>
        <taxon>Pseudonocardiaceae</taxon>
        <taxon>Prauserella</taxon>
    </lineage>
</organism>
<proteinExistence type="inferred from homology"/>
<dbReference type="RefSeq" id="WP_377388979.1">
    <property type="nucleotide sequence ID" value="NZ_JBHSAN010000014.1"/>
</dbReference>
<dbReference type="InterPro" id="IPR002758">
    <property type="entry name" value="Cation_antiport_E"/>
</dbReference>
<dbReference type="EMBL" id="JBHUOF010000005">
    <property type="protein sequence ID" value="MFD2798846.1"/>
    <property type="molecule type" value="Genomic_DNA"/>
</dbReference>
<evidence type="ECO:0000256" key="4">
    <source>
        <dbReference type="ARBA" id="ARBA00022692"/>
    </source>
</evidence>
<feature type="transmembrane region" description="Helical" evidence="7">
    <location>
        <begin position="58"/>
        <end position="77"/>
    </location>
</feature>
<keyword evidence="5 7" id="KW-1133">Transmembrane helix</keyword>
<keyword evidence="3" id="KW-1003">Cell membrane</keyword>
<sequence length="188" mass="20673">MKRVSPSLLIWLVLVWLLLWGTVDLSTAVFGVLVALAVLVLFPLPVHRWNIFGHPLRLLVLGGYVAVDLVLSAFRLAKDSLVRPGGVHAAIIAVPVLSDTDHVIASAANVLSLAPGNFVLQIDRPNGIWYVYALGVRTRADAHKVYDDALDLQARVIWAYGSAEEARSVRQRAEEAKRRRDRSVVEGP</sequence>
<comment type="similarity">
    <text evidence="2">Belongs to the CPA3 antiporters (TC 2.A.63) subunit E family.</text>
</comment>
<evidence type="ECO:0000256" key="2">
    <source>
        <dbReference type="ARBA" id="ARBA00006228"/>
    </source>
</evidence>
<evidence type="ECO:0000313" key="8">
    <source>
        <dbReference type="EMBL" id="MFD2798846.1"/>
    </source>
</evidence>
<accession>A0ABW5W6K6</accession>
<dbReference type="PANTHER" id="PTHR34584">
    <property type="entry name" value="NA(+)/H(+) ANTIPORTER SUBUNIT E1"/>
    <property type="match status" value="1"/>
</dbReference>
<comment type="subcellular location">
    <subcellularLocation>
        <location evidence="1">Cell membrane</location>
        <topology evidence="1">Multi-pass membrane protein</topology>
    </subcellularLocation>
</comment>
<keyword evidence="4 7" id="KW-0812">Transmembrane</keyword>
<feature type="transmembrane region" description="Helical" evidence="7">
    <location>
        <begin position="7"/>
        <end position="23"/>
    </location>
</feature>
<evidence type="ECO:0000256" key="5">
    <source>
        <dbReference type="ARBA" id="ARBA00022989"/>
    </source>
</evidence>
<gene>
    <name evidence="8" type="ORF">ACFS2C_05515</name>
</gene>
<name>A0ABW5W6K6_9PSEU</name>
<protein>
    <submittedName>
        <fullName evidence="8">Na+/H+ antiporter subunit E</fullName>
    </submittedName>
</protein>
<reference evidence="9" key="1">
    <citation type="journal article" date="2019" name="Int. J. Syst. Evol. Microbiol.">
        <title>The Global Catalogue of Microorganisms (GCM) 10K type strain sequencing project: providing services to taxonomists for standard genome sequencing and annotation.</title>
        <authorList>
            <consortium name="The Broad Institute Genomics Platform"/>
            <consortium name="The Broad Institute Genome Sequencing Center for Infectious Disease"/>
            <person name="Wu L."/>
            <person name="Ma J."/>
        </authorList>
    </citation>
    <scope>NUCLEOTIDE SEQUENCE [LARGE SCALE GENOMIC DNA]</scope>
    <source>
        <strain evidence="9">IBRC-M 10906</strain>
    </source>
</reference>
<dbReference type="Pfam" id="PF01899">
    <property type="entry name" value="MNHE"/>
    <property type="match status" value="1"/>
</dbReference>